<keyword evidence="2" id="KW-1003">Cell membrane</keyword>
<protein>
    <submittedName>
        <fullName evidence="8">Cache domain-containing protein</fullName>
    </submittedName>
</protein>
<gene>
    <name evidence="8" type="ORF">SAMN05660859_1235</name>
</gene>
<evidence type="ECO:0000256" key="6">
    <source>
        <dbReference type="SAM" id="SignalP"/>
    </source>
</evidence>
<sequence>MFRTVLPAMTFSLALFCAHGAMAQTSGTAEEARAMLERAVAAVKADQARALAAFNAGAEGFRDRDLYVFCNKLDGTTLAHVRPEMLGVNLKDEKDPTGKAFGSEMLNHAREGEIHAVSYAVPRPGDSQPVAKESFVTRIGALVCGVGYYK</sequence>
<reference evidence="9" key="1">
    <citation type="submission" date="2016-10" db="EMBL/GenBank/DDBJ databases">
        <authorList>
            <person name="Varghese N."/>
            <person name="Submissions S."/>
        </authorList>
    </citation>
    <scope>NUCLEOTIDE SEQUENCE [LARGE SCALE GENOMIC DNA]</scope>
    <source>
        <strain evidence="9">CGMCC 1.1761</strain>
    </source>
</reference>
<evidence type="ECO:0000313" key="9">
    <source>
        <dbReference type="Proteomes" id="UP000198889"/>
    </source>
</evidence>
<keyword evidence="6" id="KW-0732">Signal</keyword>
<dbReference type="Pfam" id="PF08269">
    <property type="entry name" value="dCache_2"/>
    <property type="match status" value="1"/>
</dbReference>
<dbReference type="InterPro" id="IPR033480">
    <property type="entry name" value="sCache_2"/>
</dbReference>
<dbReference type="STRING" id="177413.SAMN05660859_1235"/>
<accession>A0A1G4QIJ8</accession>
<feature type="domain" description="Single Cache" evidence="7">
    <location>
        <begin position="18"/>
        <end position="103"/>
    </location>
</feature>
<feature type="chain" id="PRO_5011602410" evidence="6">
    <location>
        <begin position="24"/>
        <end position="150"/>
    </location>
</feature>
<dbReference type="InterPro" id="IPR004010">
    <property type="entry name" value="Double_Cache_2"/>
</dbReference>
<dbReference type="Proteomes" id="UP000198889">
    <property type="component" value="Unassembled WGS sequence"/>
</dbReference>
<dbReference type="RefSeq" id="WP_091436932.1">
    <property type="nucleotide sequence ID" value="NZ_FMTP01000001.1"/>
</dbReference>
<evidence type="ECO:0000256" key="5">
    <source>
        <dbReference type="ARBA" id="ARBA00023136"/>
    </source>
</evidence>
<evidence type="ECO:0000256" key="4">
    <source>
        <dbReference type="ARBA" id="ARBA00022989"/>
    </source>
</evidence>
<proteinExistence type="predicted"/>
<dbReference type="SMART" id="SM01049">
    <property type="entry name" value="Cache_2"/>
    <property type="match status" value="1"/>
</dbReference>
<keyword evidence="9" id="KW-1185">Reference proteome</keyword>
<evidence type="ECO:0000256" key="1">
    <source>
        <dbReference type="ARBA" id="ARBA00004651"/>
    </source>
</evidence>
<evidence type="ECO:0000256" key="2">
    <source>
        <dbReference type="ARBA" id="ARBA00022475"/>
    </source>
</evidence>
<feature type="signal peptide" evidence="6">
    <location>
        <begin position="1"/>
        <end position="23"/>
    </location>
</feature>
<evidence type="ECO:0000256" key="3">
    <source>
        <dbReference type="ARBA" id="ARBA00022692"/>
    </source>
</evidence>
<comment type="subcellular location">
    <subcellularLocation>
        <location evidence="1">Cell membrane</location>
        <topology evidence="1">Multi-pass membrane protein</topology>
    </subcellularLocation>
</comment>
<name>A0A1G4QIJ8_9HYPH</name>
<evidence type="ECO:0000259" key="7">
    <source>
        <dbReference type="SMART" id="SM01049"/>
    </source>
</evidence>
<organism evidence="8 9">
    <name type="scientific">Ancylobacter rudongensis</name>
    <dbReference type="NCBI Taxonomy" id="177413"/>
    <lineage>
        <taxon>Bacteria</taxon>
        <taxon>Pseudomonadati</taxon>
        <taxon>Pseudomonadota</taxon>
        <taxon>Alphaproteobacteria</taxon>
        <taxon>Hyphomicrobiales</taxon>
        <taxon>Xanthobacteraceae</taxon>
        <taxon>Ancylobacter</taxon>
    </lineage>
</organism>
<keyword evidence="3" id="KW-0812">Transmembrane</keyword>
<dbReference type="EMBL" id="FMTP01000001">
    <property type="protein sequence ID" value="SCW44332.1"/>
    <property type="molecule type" value="Genomic_DNA"/>
</dbReference>
<dbReference type="Gene3D" id="3.30.450.20">
    <property type="entry name" value="PAS domain"/>
    <property type="match status" value="1"/>
</dbReference>
<dbReference type="AlphaFoldDB" id="A0A1G4QIJ8"/>
<dbReference type="GO" id="GO:0005886">
    <property type="term" value="C:plasma membrane"/>
    <property type="evidence" value="ECO:0007669"/>
    <property type="project" value="UniProtKB-SubCell"/>
</dbReference>
<evidence type="ECO:0000313" key="8">
    <source>
        <dbReference type="EMBL" id="SCW44332.1"/>
    </source>
</evidence>
<keyword evidence="5" id="KW-0472">Membrane</keyword>
<keyword evidence="4" id="KW-1133">Transmembrane helix</keyword>